<evidence type="ECO:0000256" key="1">
    <source>
        <dbReference type="ARBA" id="ARBA00009861"/>
    </source>
</evidence>
<keyword evidence="3" id="KW-0012">Acyltransferase</keyword>
<dbReference type="EMBL" id="NKXS01001286">
    <property type="protein sequence ID" value="PIN19370.1"/>
    <property type="molecule type" value="Genomic_DNA"/>
</dbReference>
<accession>A0A2G9HQ01</accession>
<dbReference type="Gene3D" id="3.30.559.10">
    <property type="entry name" value="Chloramphenicol acetyltransferase-like domain"/>
    <property type="match status" value="3"/>
</dbReference>
<dbReference type="InterPro" id="IPR050898">
    <property type="entry name" value="Plant_acyltransferase"/>
</dbReference>
<dbReference type="EC" id="2.3.1.232" evidence="3"/>
<comment type="similarity">
    <text evidence="1">Belongs to the plant acyltransferase family.</text>
</comment>
<evidence type="ECO:0000313" key="3">
    <source>
        <dbReference type="EMBL" id="PIN19370.1"/>
    </source>
</evidence>
<dbReference type="Proteomes" id="UP000231279">
    <property type="component" value="Unassembled WGS sequence"/>
</dbReference>
<proteinExistence type="inferred from homology"/>
<reference evidence="4" key="1">
    <citation type="journal article" date="2018" name="Gigascience">
        <title>Genome assembly of the Pink Ipe (Handroanthus impetiginosus, Bignoniaceae), a highly valued, ecologically keystone Neotropical timber forest tree.</title>
        <authorList>
            <person name="Silva-Junior O.B."/>
            <person name="Grattapaglia D."/>
            <person name="Novaes E."/>
            <person name="Collevatti R.G."/>
        </authorList>
    </citation>
    <scope>NUCLEOTIDE SEQUENCE [LARGE SCALE GENOMIC DNA]</scope>
    <source>
        <strain evidence="4">cv. UFG-1</strain>
    </source>
</reference>
<keyword evidence="2 3" id="KW-0808">Transferase</keyword>
<dbReference type="InterPro" id="IPR023213">
    <property type="entry name" value="CAT-like_dom_sf"/>
</dbReference>
<dbReference type="Pfam" id="PF02458">
    <property type="entry name" value="Transferase"/>
    <property type="match status" value="1"/>
</dbReference>
<evidence type="ECO:0000256" key="2">
    <source>
        <dbReference type="ARBA" id="ARBA00022679"/>
    </source>
</evidence>
<dbReference type="PANTHER" id="PTHR31147">
    <property type="entry name" value="ACYL TRANSFERASE 4"/>
    <property type="match status" value="1"/>
</dbReference>
<dbReference type="STRING" id="429701.A0A2G9HQ01"/>
<evidence type="ECO:0000313" key="4">
    <source>
        <dbReference type="Proteomes" id="UP000231279"/>
    </source>
</evidence>
<sequence>MALSKTIVFNVNRREPQLVAAEKPTPNEIKQLSDIDDQEGLRFLVPFIFFYPPIVGGELDLVKIIRDAWGWDLPPCPYIEELMCRVPDSGGIIGCPLLFLQITRFICGGLSMGILLNHTLADGYGAMLFLNTKTELFKGASVPSVQTVWQRELLSARSPPRITCTHNEYEQVASNNQNPKDNFIQASIFFGPKEIQALKDQLPTNQIPSPTRFELTTACLWKCRTIALEPNPNDITRISIVMNARRKKEIGLAIGYYGNGVSPLTYALDLVRQAEAQLSEEYIKSVADFMVIKGRPKYEKKLNYMVSDLTNLHFDKFDLGWGKPLYAGVPRTTSIISFYTSLNFKE</sequence>
<organism evidence="3 4">
    <name type="scientific">Handroanthus impetiginosus</name>
    <dbReference type="NCBI Taxonomy" id="429701"/>
    <lineage>
        <taxon>Eukaryota</taxon>
        <taxon>Viridiplantae</taxon>
        <taxon>Streptophyta</taxon>
        <taxon>Embryophyta</taxon>
        <taxon>Tracheophyta</taxon>
        <taxon>Spermatophyta</taxon>
        <taxon>Magnoliopsida</taxon>
        <taxon>eudicotyledons</taxon>
        <taxon>Gunneridae</taxon>
        <taxon>Pentapetalae</taxon>
        <taxon>asterids</taxon>
        <taxon>lamiids</taxon>
        <taxon>Lamiales</taxon>
        <taxon>Bignoniaceae</taxon>
        <taxon>Crescentiina</taxon>
        <taxon>Tabebuia alliance</taxon>
        <taxon>Handroanthus</taxon>
    </lineage>
</organism>
<dbReference type="GO" id="GO:0016746">
    <property type="term" value="F:acyltransferase activity"/>
    <property type="evidence" value="ECO:0007669"/>
    <property type="project" value="UniProtKB-KW"/>
</dbReference>
<name>A0A2G9HQ01_9LAMI</name>
<protein>
    <submittedName>
        <fullName evidence="3">Benzyl alcohol O-benzoyltransferase</fullName>
        <ecNumber evidence="3">2.3.1.232</ecNumber>
    </submittedName>
</protein>
<keyword evidence="4" id="KW-1185">Reference proteome</keyword>
<dbReference type="PANTHER" id="PTHR31147:SF66">
    <property type="entry name" value="OS05G0315700 PROTEIN"/>
    <property type="match status" value="1"/>
</dbReference>
<dbReference type="AlphaFoldDB" id="A0A2G9HQ01"/>
<comment type="caution">
    <text evidence="3">The sequence shown here is derived from an EMBL/GenBank/DDBJ whole genome shotgun (WGS) entry which is preliminary data.</text>
</comment>
<gene>
    <name evidence="3" type="ORF">CDL12_07947</name>
</gene>
<dbReference type="OrthoDB" id="1483986at2759"/>